<dbReference type="Pfam" id="PF00389">
    <property type="entry name" value="2-Hacid_dh"/>
    <property type="match status" value="1"/>
</dbReference>
<keyword evidence="3" id="KW-1185">Reference proteome</keyword>
<reference evidence="2 3" key="1">
    <citation type="submission" date="2013-02" db="EMBL/GenBank/DDBJ databases">
        <title>Draft Genome Sequence of Streptomyces afghaniensis, Which Produces Compounds of the Julimycin B-Complex.</title>
        <authorList>
            <person name="Gruening B.A."/>
            <person name="Praeg A."/>
            <person name="Erxleben A."/>
            <person name="Guenther S."/>
            <person name="Fiedler H.-P."/>
            <person name="Goodfellow M."/>
            <person name="Mueller M."/>
        </authorList>
    </citation>
    <scope>NUCLEOTIDE SEQUENCE [LARGE SCALE GENOMIC DNA]</scope>
    <source>
        <strain evidence="2 3">772</strain>
    </source>
</reference>
<dbReference type="InterPro" id="IPR006139">
    <property type="entry name" value="D-isomer_2_OHA_DH_cat_dom"/>
</dbReference>
<feature type="domain" description="D-isomer specific 2-hydroxyacid dehydrogenase catalytic" evidence="1">
    <location>
        <begin position="2"/>
        <end position="44"/>
    </location>
</feature>
<dbReference type="SUPFAM" id="SSF52283">
    <property type="entry name" value="Formate/glycerate dehydrogenase catalytic domain-like"/>
    <property type="match status" value="1"/>
</dbReference>
<evidence type="ECO:0000313" key="3">
    <source>
        <dbReference type="Proteomes" id="UP000015001"/>
    </source>
</evidence>
<dbReference type="HOGENOM" id="CLU_3140985_0_0_11"/>
<name>S4MHR1_9ACTN</name>
<evidence type="ECO:0000313" key="2">
    <source>
        <dbReference type="EMBL" id="EPJ36086.1"/>
    </source>
</evidence>
<dbReference type="Proteomes" id="UP000015001">
    <property type="component" value="Unassembled WGS sequence"/>
</dbReference>
<proteinExistence type="predicted"/>
<accession>S4MHR1</accession>
<dbReference type="GO" id="GO:0016616">
    <property type="term" value="F:oxidoreductase activity, acting on the CH-OH group of donors, NAD or NADP as acceptor"/>
    <property type="evidence" value="ECO:0007669"/>
    <property type="project" value="InterPro"/>
</dbReference>
<gene>
    <name evidence="2" type="ORF">STAFG_6837</name>
</gene>
<dbReference type="AlphaFoldDB" id="S4MHR1"/>
<sequence length="49" mass="5048">MAKECEGLLVLGSDRVDAALLDAAGPDLRVVALASMGYDGVDGTAPTWR</sequence>
<dbReference type="PATRIC" id="fig|1283301.3.peg.6789"/>
<organism evidence="2 3">
    <name type="scientific">Streptomyces afghaniensis 772</name>
    <dbReference type="NCBI Taxonomy" id="1283301"/>
    <lineage>
        <taxon>Bacteria</taxon>
        <taxon>Bacillati</taxon>
        <taxon>Actinomycetota</taxon>
        <taxon>Actinomycetes</taxon>
        <taxon>Kitasatosporales</taxon>
        <taxon>Streptomycetaceae</taxon>
        <taxon>Streptomyces</taxon>
    </lineage>
</organism>
<protein>
    <recommendedName>
        <fullName evidence="1">D-isomer specific 2-hydroxyacid dehydrogenase catalytic domain-containing protein</fullName>
    </recommendedName>
</protein>
<dbReference type="EMBL" id="AOPY01001582">
    <property type="protein sequence ID" value="EPJ36086.1"/>
    <property type="molecule type" value="Genomic_DNA"/>
</dbReference>
<evidence type="ECO:0000259" key="1">
    <source>
        <dbReference type="Pfam" id="PF00389"/>
    </source>
</evidence>
<dbReference type="Gene3D" id="3.40.50.720">
    <property type="entry name" value="NAD(P)-binding Rossmann-like Domain"/>
    <property type="match status" value="1"/>
</dbReference>
<dbReference type="GO" id="GO:0051287">
    <property type="term" value="F:NAD binding"/>
    <property type="evidence" value="ECO:0007669"/>
    <property type="project" value="InterPro"/>
</dbReference>
<comment type="caution">
    <text evidence="2">The sequence shown here is derived from an EMBL/GenBank/DDBJ whole genome shotgun (WGS) entry which is preliminary data.</text>
</comment>